<organism evidence="1 2">
    <name type="scientific">Vibrio cidicii</name>
    <dbReference type="NCBI Taxonomy" id="1763883"/>
    <lineage>
        <taxon>Bacteria</taxon>
        <taxon>Pseudomonadati</taxon>
        <taxon>Pseudomonadota</taxon>
        <taxon>Gammaproteobacteria</taxon>
        <taxon>Vibrionales</taxon>
        <taxon>Vibrionaceae</taxon>
        <taxon>Vibrio</taxon>
    </lineage>
</organism>
<name>A0A151JG82_9VIBR</name>
<proteinExistence type="predicted"/>
<dbReference type="EMBL" id="LOMK01000001">
    <property type="protein sequence ID" value="KYN24637.1"/>
    <property type="molecule type" value="Genomic_DNA"/>
</dbReference>
<dbReference type="InterPro" id="IPR003615">
    <property type="entry name" value="HNH_nuc"/>
</dbReference>
<dbReference type="AlphaFoldDB" id="A0A151JG82"/>
<dbReference type="Gene3D" id="1.10.30.50">
    <property type="match status" value="1"/>
</dbReference>
<dbReference type="Proteomes" id="UP000075349">
    <property type="component" value="Unassembled WGS sequence"/>
</dbReference>
<protein>
    <submittedName>
        <fullName evidence="1">Uncharacterized protein</fullName>
    </submittedName>
</protein>
<reference evidence="2" key="1">
    <citation type="submission" date="2015-12" db="EMBL/GenBank/DDBJ databases">
        <authorList>
            <person name="Tarr C.L."/>
            <person name="Gladney L.M."/>
        </authorList>
    </citation>
    <scope>NUCLEOTIDE SEQUENCE [LARGE SCALE GENOMIC DNA]</scope>
    <source>
        <strain evidence="2">2756-81</strain>
    </source>
</reference>
<accession>A0A151JG82</accession>
<gene>
    <name evidence="1" type="ORF">AUQ44_01685</name>
</gene>
<dbReference type="CDD" id="cd00085">
    <property type="entry name" value="HNHc"/>
    <property type="match status" value="1"/>
</dbReference>
<evidence type="ECO:0000313" key="1">
    <source>
        <dbReference type="EMBL" id="KYN24637.1"/>
    </source>
</evidence>
<evidence type="ECO:0000313" key="2">
    <source>
        <dbReference type="Proteomes" id="UP000075349"/>
    </source>
</evidence>
<sequence length="242" mass="28075">MAVNKAQLYRYKGNFCSCCGKSVDEMIERYGTFNRLFDLHHVVPSNKAENYENLLRQNLSTKQLDEVDKCVLLCKECHSVLHAQNYKTKAILSFEYQNQVRTQEVDCWLVVDKIDKTIKLIYEGDLLLEPYVETLNGNYENVIFAIDLNKTPYLIERLKSLREGDLYLVNNALSDKTLFLAERVGNLIKIKHEVEFRHITMDASRAKKGTRMWYRNGVVLHENGQVQSDGFVTFSLDATKFS</sequence>
<comment type="caution">
    <text evidence="1">The sequence shown here is derived from an EMBL/GenBank/DDBJ whole genome shotgun (WGS) entry which is preliminary data.</text>
</comment>